<organism evidence="2 3">
    <name type="scientific">Streptomyces griseorubiginosus</name>
    <dbReference type="NCBI Taxonomy" id="67304"/>
    <lineage>
        <taxon>Bacteria</taxon>
        <taxon>Bacillati</taxon>
        <taxon>Actinomycetota</taxon>
        <taxon>Actinomycetes</taxon>
        <taxon>Kitasatosporales</taxon>
        <taxon>Streptomycetaceae</taxon>
        <taxon>Streptomyces</taxon>
    </lineage>
</organism>
<protein>
    <submittedName>
        <fullName evidence="2">Uncharacterized protein</fullName>
    </submittedName>
</protein>
<evidence type="ECO:0000256" key="1">
    <source>
        <dbReference type="SAM" id="Phobius"/>
    </source>
</evidence>
<evidence type="ECO:0000313" key="3">
    <source>
        <dbReference type="Proteomes" id="UP000054375"/>
    </source>
</evidence>
<dbReference type="AlphaFoldDB" id="A0A101SCE0"/>
<feature type="transmembrane region" description="Helical" evidence="1">
    <location>
        <begin position="12"/>
        <end position="30"/>
    </location>
</feature>
<dbReference type="RefSeq" id="WP_062232990.1">
    <property type="nucleotide sequence ID" value="NZ_JBIAXA010000006.1"/>
</dbReference>
<evidence type="ECO:0000313" key="2">
    <source>
        <dbReference type="EMBL" id="KUN71391.1"/>
    </source>
</evidence>
<accession>A0A101SCE0</accession>
<feature type="transmembrane region" description="Helical" evidence="1">
    <location>
        <begin position="36"/>
        <end position="56"/>
    </location>
</feature>
<dbReference type="Proteomes" id="UP000054375">
    <property type="component" value="Unassembled WGS sequence"/>
</dbReference>
<keyword evidence="1" id="KW-0812">Transmembrane</keyword>
<gene>
    <name evidence="2" type="ORF">AQJ54_01080</name>
</gene>
<feature type="transmembrane region" description="Helical" evidence="1">
    <location>
        <begin position="111"/>
        <end position="130"/>
    </location>
</feature>
<reference evidence="2 3" key="1">
    <citation type="submission" date="2015-10" db="EMBL/GenBank/DDBJ databases">
        <title>Draft genome sequence of Streptomyces griseorubiginosus DSM 40469, type strain for the species Streptomyces griseorubiginosus.</title>
        <authorList>
            <person name="Ruckert C."/>
            <person name="Winkler A."/>
            <person name="Kalinowski J."/>
            <person name="Kampfer P."/>
            <person name="Glaeser S."/>
        </authorList>
    </citation>
    <scope>NUCLEOTIDE SEQUENCE [LARGE SCALE GENOMIC DNA]</scope>
    <source>
        <strain evidence="2 3">DSM 40469</strain>
    </source>
</reference>
<keyword evidence="3" id="KW-1185">Reference proteome</keyword>
<proteinExistence type="predicted"/>
<dbReference type="EMBL" id="LMWV01000002">
    <property type="protein sequence ID" value="KUN71391.1"/>
    <property type="molecule type" value="Genomic_DNA"/>
</dbReference>
<name>A0A101SCE0_9ACTN</name>
<keyword evidence="1" id="KW-0472">Membrane</keyword>
<sequence length="179" mass="20529">MRSFKRWLDRSLAAQAVLIFLVCVGVTALIRWDRDPVLWVVRAALYTAIAVTIVAVQRRRARRAAGTDARGLAELGRRIRHREVPTDPEERAAMRKLVDDQQQRLERSARWLPYWLALMGLAAAALLALGVATGSLVFPFVFALGTAAFCLWILWMRRRTRERYGYMRSALQEEHEHVS</sequence>
<comment type="caution">
    <text evidence="2">The sequence shown here is derived from an EMBL/GenBank/DDBJ whole genome shotgun (WGS) entry which is preliminary data.</text>
</comment>
<feature type="transmembrane region" description="Helical" evidence="1">
    <location>
        <begin position="136"/>
        <end position="155"/>
    </location>
</feature>
<keyword evidence="1" id="KW-1133">Transmembrane helix</keyword>